<evidence type="ECO:0000259" key="1">
    <source>
        <dbReference type="Pfam" id="PF03972"/>
    </source>
</evidence>
<comment type="caution">
    <text evidence="3">The sequence shown here is derived from an EMBL/GenBank/DDBJ whole genome shotgun (WGS) entry which is preliminary data.</text>
</comment>
<dbReference type="Pfam" id="PF19305">
    <property type="entry name" value="MmgE_PrpD_C"/>
    <property type="match status" value="1"/>
</dbReference>
<proteinExistence type="predicted"/>
<dbReference type="PANTHER" id="PTHR16943">
    <property type="entry name" value="2-METHYLCITRATE DEHYDRATASE-RELATED"/>
    <property type="match status" value="1"/>
</dbReference>
<dbReference type="InterPro" id="IPR045336">
    <property type="entry name" value="MmgE_PrpD_N"/>
</dbReference>
<sequence>MNNNLTDKFIDSLYSLMQETLPEAVIKQAKICILDYLGVTLAGARMLERKGNKFLNYFDSEQGDATLIGFNRKATIQNAVIVNGLSSHILELDDGQRFGMIHPGAPIISALISLVEHEKIKGKDFLLGTIIGYEAAVRLAGTIQPSHKQCGYHATGTCGTIGVAVGIAVALGFTKKELKDALSAAATSASGILEVIEDESELKPFNVGKAALNGLIAAFVARAGFTGPNDILGGKRGFISTMSKQYDLSFLDRKQGDAYGIERIYIKPYAACRHSHPAIEATINIRSKYSICPDDIKNVKVYTYDLAIMGHDHTQIQGTNSAKMSIPYSVAVALEFGKAGIEEFMPRYIQDTRITSLINKIQIYANKELTTLVPEKRSAIVEIITYDNKCYIERVDYPKGEPENPMTEEEIKEKFISLAMYGKKSMKEAHEIIEMTWNLEKDLFKIFDFL</sequence>
<dbReference type="RefSeq" id="WP_216516023.1">
    <property type="nucleotide sequence ID" value="NZ_JAHLPM010000001.1"/>
</dbReference>
<reference evidence="3 4" key="1">
    <citation type="submission" date="2021-06" db="EMBL/GenBank/DDBJ databases">
        <authorList>
            <person name="Sun Q."/>
            <person name="Li D."/>
        </authorList>
    </citation>
    <scope>NUCLEOTIDE SEQUENCE [LARGE SCALE GENOMIC DNA]</scope>
    <source>
        <strain evidence="3 4">MSJ-40</strain>
    </source>
</reference>
<dbReference type="EMBL" id="JAHLPM010000001">
    <property type="protein sequence ID" value="MBU5436657.1"/>
    <property type="molecule type" value="Genomic_DNA"/>
</dbReference>
<dbReference type="PANTHER" id="PTHR16943:SF8">
    <property type="entry name" value="2-METHYLCITRATE DEHYDRATASE"/>
    <property type="match status" value="1"/>
</dbReference>
<name>A0ABS6E191_9FIRM</name>
<evidence type="ECO:0000313" key="4">
    <source>
        <dbReference type="Proteomes" id="UP000749471"/>
    </source>
</evidence>
<protein>
    <submittedName>
        <fullName evidence="3">MmgE/PrpD family protein</fullName>
    </submittedName>
</protein>
<dbReference type="InterPro" id="IPR045337">
    <property type="entry name" value="MmgE_PrpD_C"/>
</dbReference>
<feature type="domain" description="MmgE/PrpD N-terminal" evidence="1">
    <location>
        <begin position="17"/>
        <end position="250"/>
    </location>
</feature>
<dbReference type="Pfam" id="PF03972">
    <property type="entry name" value="MmgE_PrpD_N"/>
    <property type="match status" value="1"/>
</dbReference>
<feature type="domain" description="MmgE/PrpD C-terminal" evidence="2">
    <location>
        <begin position="269"/>
        <end position="438"/>
    </location>
</feature>
<evidence type="ECO:0000313" key="3">
    <source>
        <dbReference type="EMBL" id="MBU5436657.1"/>
    </source>
</evidence>
<evidence type="ECO:0000259" key="2">
    <source>
        <dbReference type="Pfam" id="PF19305"/>
    </source>
</evidence>
<keyword evidence="4" id="KW-1185">Reference proteome</keyword>
<dbReference type="Proteomes" id="UP000749471">
    <property type="component" value="Unassembled WGS sequence"/>
</dbReference>
<gene>
    <name evidence="3" type="ORF">KQI42_01480</name>
</gene>
<dbReference type="InterPro" id="IPR005656">
    <property type="entry name" value="MmgE_PrpD"/>
</dbReference>
<accession>A0ABS6E191</accession>
<organism evidence="3 4">
    <name type="scientific">Tissierella simiarum</name>
    <dbReference type="NCBI Taxonomy" id="2841534"/>
    <lineage>
        <taxon>Bacteria</taxon>
        <taxon>Bacillati</taxon>
        <taxon>Bacillota</taxon>
        <taxon>Tissierellia</taxon>
        <taxon>Tissierellales</taxon>
        <taxon>Tissierellaceae</taxon>
        <taxon>Tissierella</taxon>
    </lineage>
</organism>